<evidence type="ECO:0000313" key="2">
    <source>
        <dbReference type="Proteomes" id="UP000326950"/>
    </source>
</evidence>
<proteinExistence type="predicted"/>
<name>A0A5N6V1V3_ASPTM</name>
<protein>
    <submittedName>
        <fullName evidence="1">Uncharacterized protein</fullName>
    </submittedName>
</protein>
<dbReference type="Proteomes" id="UP000326950">
    <property type="component" value="Unassembled WGS sequence"/>
</dbReference>
<evidence type="ECO:0000313" key="1">
    <source>
        <dbReference type="EMBL" id="KAE8164929.1"/>
    </source>
</evidence>
<accession>A0A5N6V1V3</accession>
<sequence length="59" mass="6454">MPQVAVPIGVPSPVLGPRAHQSKPHAATMHSSREKCSVCIAFTVVVHRQSHSQSDRNWL</sequence>
<keyword evidence="2" id="KW-1185">Reference proteome</keyword>
<dbReference type="EMBL" id="ML738604">
    <property type="protein sequence ID" value="KAE8164929.1"/>
    <property type="molecule type" value="Genomic_DNA"/>
</dbReference>
<dbReference type="AlphaFoldDB" id="A0A5N6V1V3"/>
<feature type="non-terminal residue" evidence="1">
    <location>
        <position position="59"/>
    </location>
</feature>
<organism evidence="1 2">
    <name type="scientific">Aspergillus tamarii</name>
    <dbReference type="NCBI Taxonomy" id="41984"/>
    <lineage>
        <taxon>Eukaryota</taxon>
        <taxon>Fungi</taxon>
        <taxon>Dikarya</taxon>
        <taxon>Ascomycota</taxon>
        <taxon>Pezizomycotina</taxon>
        <taxon>Eurotiomycetes</taxon>
        <taxon>Eurotiomycetidae</taxon>
        <taxon>Eurotiales</taxon>
        <taxon>Aspergillaceae</taxon>
        <taxon>Aspergillus</taxon>
        <taxon>Aspergillus subgen. Circumdati</taxon>
    </lineage>
</organism>
<gene>
    <name evidence="1" type="ORF">BDV40DRAFT_259516</name>
</gene>
<reference evidence="1 2" key="1">
    <citation type="submission" date="2019-04" db="EMBL/GenBank/DDBJ databases">
        <title>Friends and foes A comparative genomics study of 23 Aspergillus species from section Flavi.</title>
        <authorList>
            <consortium name="DOE Joint Genome Institute"/>
            <person name="Kjaerbolling I."/>
            <person name="Vesth T."/>
            <person name="Frisvad J.C."/>
            <person name="Nybo J.L."/>
            <person name="Theobald S."/>
            <person name="Kildgaard S."/>
            <person name="Isbrandt T."/>
            <person name="Kuo A."/>
            <person name="Sato A."/>
            <person name="Lyhne E.K."/>
            <person name="Kogle M.E."/>
            <person name="Wiebenga A."/>
            <person name="Kun R.S."/>
            <person name="Lubbers R.J."/>
            <person name="Makela M.R."/>
            <person name="Barry K."/>
            <person name="Chovatia M."/>
            <person name="Clum A."/>
            <person name="Daum C."/>
            <person name="Haridas S."/>
            <person name="He G."/>
            <person name="LaButti K."/>
            <person name="Lipzen A."/>
            <person name="Mondo S."/>
            <person name="Riley R."/>
            <person name="Salamov A."/>
            <person name="Simmons B.A."/>
            <person name="Magnuson J.K."/>
            <person name="Henrissat B."/>
            <person name="Mortensen U.H."/>
            <person name="Larsen T.O."/>
            <person name="Devries R.P."/>
            <person name="Grigoriev I.V."/>
            <person name="Machida M."/>
            <person name="Baker S.E."/>
            <person name="Andersen M.R."/>
        </authorList>
    </citation>
    <scope>NUCLEOTIDE SEQUENCE [LARGE SCALE GENOMIC DNA]</scope>
    <source>
        <strain evidence="1 2">CBS 117626</strain>
    </source>
</reference>